<feature type="transmembrane region" description="Helical" evidence="1">
    <location>
        <begin position="89"/>
        <end position="118"/>
    </location>
</feature>
<feature type="transmembrane region" description="Helical" evidence="1">
    <location>
        <begin position="130"/>
        <end position="151"/>
    </location>
</feature>
<dbReference type="PANTHER" id="PTHR37305:SF1">
    <property type="entry name" value="MEMBRANE PROTEIN"/>
    <property type="match status" value="1"/>
</dbReference>
<keyword evidence="1" id="KW-0472">Membrane</keyword>
<dbReference type="PANTHER" id="PTHR37305">
    <property type="entry name" value="INTEGRAL MEMBRANE PROTEIN-RELATED"/>
    <property type="match status" value="1"/>
</dbReference>
<feature type="transmembrane region" description="Helical" evidence="1">
    <location>
        <begin position="47"/>
        <end position="68"/>
    </location>
</feature>
<feature type="transmembrane region" description="Helical" evidence="1">
    <location>
        <begin position="219"/>
        <end position="241"/>
    </location>
</feature>
<dbReference type="RefSeq" id="WP_008787229.1">
    <property type="nucleotide sequence ID" value="NZ_AKCB01000001.1"/>
</dbReference>
<evidence type="ECO:0000256" key="1">
    <source>
        <dbReference type="SAM" id="Phobius"/>
    </source>
</evidence>
<dbReference type="eggNOG" id="ENOG5030J8N">
    <property type="taxonomic scope" value="Bacteria"/>
</dbReference>
<evidence type="ECO:0000313" key="3">
    <source>
        <dbReference type="Proteomes" id="UP000003157"/>
    </source>
</evidence>
<dbReference type="STRING" id="100884.GCA_000269565_01599"/>
<dbReference type="OrthoDB" id="1862600at2"/>
<reference evidence="2 3" key="1">
    <citation type="submission" date="2010-12" db="EMBL/GenBank/DDBJ databases">
        <title>The Genome Sequence of Coprobacillus sp. strain 29_1.</title>
        <authorList>
            <consortium name="The Broad Institute Genome Sequencing Platform"/>
            <person name="Earl A."/>
            <person name="Ward D."/>
            <person name="Feldgarden M."/>
            <person name="Gevers D."/>
            <person name="Daigneault M."/>
            <person name="Sibley C.D."/>
            <person name="White A."/>
            <person name="Strauss J."/>
            <person name="Allen-Vercoe E."/>
            <person name="Young S.K."/>
            <person name="Zeng Q."/>
            <person name="Gargeya S."/>
            <person name="Fitzgerald M."/>
            <person name="Haas B."/>
            <person name="Abouelleil A."/>
            <person name="Alvarado L."/>
            <person name="Arachchi H.M."/>
            <person name="Berlin A."/>
            <person name="Brown A."/>
            <person name="Chapman S.B."/>
            <person name="Chen Z."/>
            <person name="Dunbar C."/>
            <person name="Freedman E."/>
            <person name="Gearin G."/>
            <person name="Gellesch M."/>
            <person name="Goldberg J."/>
            <person name="Griggs A."/>
            <person name="Gujja S."/>
            <person name="Heilman E."/>
            <person name="Heiman D."/>
            <person name="Howarth C."/>
            <person name="Larson L."/>
            <person name="Lui A."/>
            <person name="MacDonald P.J.P."/>
            <person name="Mehta T."/>
            <person name="Montmayeur A."/>
            <person name="Murphy C."/>
            <person name="Neiman D."/>
            <person name="Pearson M."/>
            <person name="Priest M."/>
            <person name="Roberts A."/>
            <person name="Saif S."/>
            <person name="Shea T."/>
            <person name="Shenoy N."/>
            <person name="Sisk P."/>
            <person name="Stolte C."/>
            <person name="Sykes S."/>
            <person name="White J."/>
            <person name="Yandava C."/>
            <person name="Nusbaum C."/>
            <person name="Birren B."/>
        </authorList>
    </citation>
    <scope>NUCLEOTIDE SEQUENCE [LARGE SCALE GENOMIC DNA]</scope>
    <source>
        <strain evidence="2 3">29_1</strain>
    </source>
</reference>
<feature type="transmembrane region" description="Helical" evidence="1">
    <location>
        <begin position="163"/>
        <end position="183"/>
    </location>
</feature>
<feature type="transmembrane region" description="Helical" evidence="1">
    <location>
        <begin position="12"/>
        <end position="35"/>
    </location>
</feature>
<organism evidence="2 3">
    <name type="scientific">Coprobacillus cateniformis</name>
    <dbReference type="NCBI Taxonomy" id="100884"/>
    <lineage>
        <taxon>Bacteria</taxon>
        <taxon>Bacillati</taxon>
        <taxon>Bacillota</taxon>
        <taxon>Erysipelotrichia</taxon>
        <taxon>Erysipelotrichales</taxon>
        <taxon>Coprobacillaceae</taxon>
        <taxon>Coprobacillus</taxon>
    </lineage>
</organism>
<gene>
    <name evidence="2" type="ORF">HMPREF9488_00101</name>
</gene>
<name>E7G5R3_9FIRM</name>
<dbReference type="GO" id="GO:0005886">
    <property type="term" value="C:plasma membrane"/>
    <property type="evidence" value="ECO:0007669"/>
    <property type="project" value="UniProtKB-SubCell"/>
</dbReference>
<keyword evidence="1" id="KW-0812">Transmembrane</keyword>
<evidence type="ECO:0008006" key="4">
    <source>
        <dbReference type="Google" id="ProtNLM"/>
    </source>
</evidence>
<comment type="caution">
    <text evidence="2">The sequence shown here is derived from an EMBL/GenBank/DDBJ whole genome shotgun (WGS) entry which is preliminary data.</text>
</comment>
<protein>
    <recommendedName>
        <fullName evidence="4">ABC transporter permease</fullName>
    </recommendedName>
</protein>
<accession>E7G5R3</accession>
<dbReference type="HOGENOM" id="CLU_087538_0_0_9"/>
<proteinExistence type="predicted"/>
<dbReference type="AlphaFoldDB" id="E7G5R3"/>
<sequence length="247" mass="28000">MYNLLSANISRLWLNRAFWVTLLFMAMIECSFAYILLDQNSTRVDLILFASLQVVGILISIFYSLFLGTEYNDGTIRNKLIVGHKRETIYLASFITGTVAVTIIYFIWGLIGGIFTLVSHASVNITISQIMLIGLAYWLACISYIAIFNFIGMISSNKARTSIICILTAFILMFAGLLCYSLARPGFLPQYQVTIFQFLFDFNPYGQIFQTMSVDTITLWKLCAYALSLITLISGFGIYIFRKKDLK</sequence>
<evidence type="ECO:0000313" key="2">
    <source>
        <dbReference type="EMBL" id="EFW06564.1"/>
    </source>
</evidence>
<dbReference type="Proteomes" id="UP000003157">
    <property type="component" value="Unassembled WGS sequence"/>
</dbReference>
<keyword evidence="1" id="KW-1133">Transmembrane helix</keyword>
<keyword evidence="3" id="KW-1185">Reference proteome</keyword>
<dbReference type="GeneID" id="78229472"/>
<dbReference type="EMBL" id="ADKX01000001">
    <property type="protein sequence ID" value="EFW06564.1"/>
    <property type="molecule type" value="Genomic_DNA"/>
</dbReference>
<dbReference type="GO" id="GO:0140359">
    <property type="term" value="F:ABC-type transporter activity"/>
    <property type="evidence" value="ECO:0007669"/>
    <property type="project" value="InterPro"/>
</dbReference>